<organism evidence="2 3">
    <name type="scientific">Puccinia graminis f. sp. tritici</name>
    <dbReference type="NCBI Taxonomy" id="56615"/>
    <lineage>
        <taxon>Eukaryota</taxon>
        <taxon>Fungi</taxon>
        <taxon>Dikarya</taxon>
        <taxon>Basidiomycota</taxon>
        <taxon>Pucciniomycotina</taxon>
        <taxon>Pucciniomycetes</taxon>
        <taxon>Pucciniales</taxon>
        <taxon>Pucciniaceae</taxon>
        <taxon>Puccinia</taxon>
    </lineage>
</organism>
<reference evidence="2 3" key="1">
    <citation type="submission" date="2019-05" db="EMBL/GenBank/DDBJ databases">
        <title>Emergence of the Ug99 lineage of the wheat stem rust pathogen through somatic hybridization.</title>
        <authorList>
            <person name="Li F."/>
            <person name="Upadhyaya N.M."/>
            <person name="Sperschneider J."/>
            <person name="Matny O."/>
            <person name="Nguyen-Phuc H."/>
            <person name="Mago R."/>
            <person name="Raley C."/>
            <person name="Miller M.E."/>
            <person name="Silverstein K.A.T."/>
            <person name="Henningsen E."/>
            <person name="Hirsch C.D."/>
            <person name="Visser B."/>
            <person name="Pretorius Z.A."/>
            <person name="Steffenson B.J."/>
            <person name="Schwessinger B."/>
            <person name="Dodds P.N."/>
            <person name="Figueroa M."/>
        </authorList>
    </citation>
    <scope>NUCLEOTIDE SEQUENCE [LARGE SCALE GENOMIC DNA]</scope>
    <source>
        <strain evidence="2 3">Ug99</strain>
    </source>
</reference>
<feature type="compositionally biased region" description="Basic and acidic residues" evidence="1">
    <location>
        <begin position="104"/>
        <end position="117"/>
    </location>
</feature>
<evidence type="ECO:0000256" key="1">
    <source>
        <dbReference type="SAM" id="MobiDB-lite"/>
    </source>
</evidence>
<gene>
    <name evidence="2" type="ORF">PGTUg99_019451</name>
</gene>
<proteinExistence type="predicted"/>
<protein>
    <submittedName>
        <fullName evidence="2">Uncharacterized protein</fullName>
    </submittedName>
</protein>
<accession>A0A5B0SMX5</accession>
<feature type="compositionally biased region" description="Acidic residues" evidence="1">
    <location>
        <begin position="119"/>
        <end position="135"/>
    </location>
</feature>
<dbReference type="Proteomes" id="UP000325313">
    <property type="component" value="Unassembled WGS sequence"/>
</dbReference>
<comment type="caution">
    <text evidence="2">The sequence shown here is derived from an EMBL/GenBank/DDBJ whole genome shotgun (WGS) entry which is preliminary data.</text>
</comment>
<dbReference type="AlphaFoldDB" id="A0A5B0SMX5"/>
<sequence>MGLNARTESFRQYAVSNLNQPTQSITQQTLSVNDSLNQPNFTAIETNNNNDNFYQLRVNSQVDKFESNSYNNLDECNSQLEDTLDGSMVFDVGNGLIDGGGLESGHDHINDSDKGFDDNGFDDGGFDDGGFDDGSFDNGSFDNGGFDNSGFDDGSFDNGNFGDGYGSTY</sequence>
<evidence type="ECO:0000313" key="2">
    <source>
        <dbReference type="EMBL" id="KAA1138493.1"/>
    </source>
</evidence>
<feature type="region of interest" description="Disordered" evidence="1">
    <location>
        <begin position="103"/>
        <end position="138"/>
    </location>
</feature>
<name>A0A5B0SMX5_PUCGR</name>
<dbReference type="EMBL" id="VDEP01000002">
    <property type="protein sequence ID" value="KAA1138493.1"/>
    <property type="molecule type" value="Genomic_DNA"/>
</dbReference>
<evidence type="ECO:0000313" key="3">
    <source>
        <dbReference type="Proteomes" id="UP000325313"/>
    </source>
</evidence>